<keyword evidence="2" id="KW-0472">Membrane</keyword>
<evidence type="ECO:0000313" key="4">
    <source>
        <dbReference type="Proteomes" id="UP000612055"/>
    </source>
</evidence>
<dbReference type="Proteomes" id="UP000612055">
    <property type="component" value="Unassembled WGS sequence"/>
</dbReference>
<dbReference type="AlphaFoldDB" id="A0A835Y0F9"/>
<sequence>MVHVPFFNIDLPEPRLGALIPDTVGAVVNLTAKAVEHGKELLHPPTPEEQQAFQDKFDAEIPREFDRVRKRYDEGKIANDEQLSSELEDASFDWYRRQLRTSVVGATDEETDDVALRKLGLAQPSLQAALNERALQEAVEAAGGLDLVAELTAASALAAAQRRDEERRQAVAARAKRIEDLRRQVRPTSRQTLATITNASGGLLLGVLLFKSALLAASKLFRRRKQNKAQQQRRQAAQSQAQAVAAAAAAQRAQAAAAAQQAAAAAAAMGRPQAAASQAAAQQQQQQPAAAGAAAAARKTRTIKKR</sequence>
<comment type="caution">
    <text evidence="3">The sequence shown here is derived from an EMBL/GenBank/DDBJ whole genome shotgun (WGS) entry which is preliminary data.</text>
</comment>
<keyword evidence="4" id="KW-1185">Reference proteome</keyword>
<feature type="region of interest" description="Disordered" evidence="1">
    <location>
        <begin position="266"/>
        <end position="306"/>
    </location>
</feature>
<evidence type="ECO:0000256" key="1">
    <source>
        <dbReference type="SAM" id="MobiDB-lite"/>
    </source>
</evidence>
<feature type="transmembrane region" description="Helical" evidence="2">
    <location>
        <begin position="199"/>
        <end position="221"/>
    </location>
</feature>
<evidence type="ECO:0000313" key="3">
    <source>
        <dbReference type="EMBL" id="KAG2493606.1"/>
    </source>
</evidence>
<proteinExistence type="predicted"/>
<keyword evidence="2" id="KW-1133">Transmembrane helix</keyword>
<accession>A0A835Y0F9</accession>
<gene>
    <name evidence="3" type="ORF">HYH03_008123</name>
</gene>
<organism evidence="3 4">
    <name type="scientific">Edaphochlamys debaryana</name>
    <dbReference type="NCBI Taxonomy" id="47281"/>
    <lineage>
        <taxon>Eukaryota</taxon>
        <taxon>Viridiplantae</taxon>
        <taxon>Chlorophyta</taxon>
        <taxon>core chlorophytes</taxon>
        <taxon>Chlorophyceae</taxon>
        <taxon>CS clade</taxon>
        <taxon>Chlamydomonadales</taxon>
        <taxon>Chlamydomonadales incertae sedis</taxon>
        <taxon>Edaphochlamys</taxon>
    </lineage>
</organism>
<name>A0A835Y0F9_9CHLO</name>
<dbReference type="OrthoDB" id="538984at2759"/>
<reference evidence="3" key="1">
    <citation type="journal article" date="2020" name="bioRxiv">
        <title>Comparative genomics of Chlamydomonas.</title>
        <authorList>
            <person name="Craig R.J."/>
            <person name="Hasan A.R."/>
            <person name="Ness R.W."/>
            <person name="Keightley P.D."/>
        </authorList>
    </citation>
    <scope>NUCLEOTIDE SEQUENCE</scope>
    <source>
        <strain evidence="3">CCAP 11/70</strain>
    </source>
</reference>
<feature type="compositionally biased region" description="Low complexity" evidence="1">
    <location>
        <begin position="266"/>
        <end position="297"/>
    </location>
</feature>
<dbReference type="EMBL" id="JAEHOE010000036">
    <property type="protein sequence ID" value="KAG2493606.1"/>
    <property type="molecule type" value="Genomic_DNA"/>
</dbReference>
<keyword evidence="2" id="KW-0812">Transmembrane</keyword>
<protein>
    <submittedName>
        <fullName evidence="3">Uncharacterized protein</fullName>
    </submittedName>
</protein>
<evidence type="ECO:0000256" key="2">
    <source>
        <dbReference type="SAM" id="Phobius"/>
    </source>
</evidence>